<reference evidence="2" key="1">
    <citation type="submission" date="2023-10" db="EMBL/GenBank/DDBJ databases">
        <authorList>
            <person name="Chen Y."/>
            <person name="Shah S."/>
            <person name="Dougan E. K."/>
            <person name="Thang M."/>
            <person name="Chan C."/>
        </authorList>
    </citation>
    <scope>NUCLEOTIDE SEQUENCE [LARGE SCALE GENOMIC DNA]</scope>
</reference>
<accession>A0ABN9TWQ0</accession>
<dbReference type="EMBL" id="CAUYUJ010015171">
    <property type="protein sequence ID" value="CAK0850706.1"/>
    <property type="molecule type" value="Genomic_DNA"/>
</dbReference>
<evidence type="ECO:0000313" key="2">
    <source>
        <dbReference type="EMBL" id="CAK0850706.1"/>
    </source>
</evidence>
<keyword evidence="3" id="KW-1185">Reference proteome</keyword>
<feature type="compositionally biased region" description="Low complexity" evidence="1">
    <location>
        <begin position="599"/>
        <end position="612"/>
    </location>
</feature>
<feature type="compositionally biased region" description="Basic and acidic residues" evidence="1">
    <location>
        <begin position="568"/>
        <end position="588"/>
    </location>
</feature>
<organism evidence="2 3">
    <name type="scientific">Prorocentrum cordatum</name>
    <dbReference type="NCBI Taxonomy" id="2364126"/>
    <lineage>
        <taxon>Eukaryota</taxon>
        <taxon>Sar</taxon>
        <taxon>Alveolata</taxon>
        <taxon>Dinophyceae</taxon>
        <taxon>Prorocentrales</taxon>
        <taxon>Prorocentraceae</taxon>
        <taxon>Prorocentrum</taxon>
    </lineage>
</organism>
<comment type="caution">
    <text evidence="2">The sequence shown here is derived from an EMBL/GenBank/DDBJ whole genome shotgun (WGS) entry which is preliminary data.</text>
</comment>
<sequence>MRRLSVASIFLRSCYSISIRPDVGDDYDPDVGCRDAAPGEWCHAVVMWAKEIGFEQRPGWLPGGAVPHRARELQALLHRHGEAGCPRPCPQDRAGRTPALSLLQLQSSAAQAMSSMSAAAQAQTMSSMSSAAQAMGSMSSAAQAVSSRSRAAQTMRMSSKARSTLGLNHALFQAVMERSLQPKALRESEARKRGCQDAEPGGLCYQAASWLHDRGLESHPTWFPSLSPDSTMQEVQSVLYTLGKATCPRPCQSKIATRRAQSDDDRVLEVDDSGRQVLSEAYELSEPTDCGNTVEGDWCYVSIMWLKDTGLDKHSDWYPTLTHQSSMEAFQTVLHNQGKVGCPLPCSSNSTAPELNEALVPSDPGAAVSDSALRYEAESAECEDAEEGSQCHKAISRVMDVGLWLHPEEYPELAADCTRQEIQEHLYLRRKYGCGRPCPEEKILRHHNEDLTVKARRRVKKSVEEMTVEELQMYLSHAWDGLVNADEYEEEKKEIEGAASKNAQPHIRARKGKHARGANSAATAAADDTSATPTTTSESVAKSRAPAEGIAAEKALEPAADDSAAVAEPRRSRPDARREEKAEADATVKEPALQFSTVAPAARAPSTAAELARAPERGGTAADADPTSDEILAVAAHGWAACRASLGTARAHHVDAGLQRALLRVGRGPPSPSPPRPRPCPMSVSTYLSFRLRLPQRLGPH</sequence>
<evidence type="ECO:0000256" key="1">
    <source>
        <dbReference type="SAM" id="MobiDB-lite"/>
    </source>
</evidence>
<evidence type="ECO:0000313" key="3">
    <source>
        <dbReference type="Proteomes" id="UP001189429"/>
    </source>
</evidence>
<protein>
    <submittedName>
        <fullName evidence="2">Uncharacterized protein</fullName>
    </submittedName>
</protein>
<dbReference type="Proteomes" id="UP001189429">
    <property type="component" value="Unassembled WGS sequence"/>
</dbReference>
<gene>
    <name evidence="2" type="ORF">PCOR1329_LOCUS43026</name>
</gene>
<name>A0ABN9TWQ0_9DINO</name>
<proteinExistence type="predicted"/>
<feature type="compositionally biased region" description="Basic residues" evidence="1">
    <location>
        <begin position="507"/>
        <end position="516"/>
    </location>
</feature>
<feature type="region of interest" description="Disordered" evidence="1">
    <location>
        <begin position="493"/>
        <end position="625"/>
    </location>
</feature>
<feature type="compositionally biased region" description="Low complexity" evidence="1">
    <location>
        <begin position="520"/>
        <end position="537"/>
    </location>
</feature>